<sequence length="85" mass="9497">MPSSTIWSFIVDGGTLHGRWMYWSILIPLKQNRGTNITTNVIKIICSVDVLNFGAPSTAIGFFWLLSKKPKIEDVVKVLSICICI</sequence>
<keyword evidence="2" id="KW-1185">Reference proteome</keyword>
<proteinExistence type="predicted"/>
<dbReference type="AlphaFoldDB" id="A0AAU9NRH1"/>
<gene>
    <name evidence="1" type="ORF">LVIROSA_LOCUS26578</name>
</gene>
<evidence type="ECO:0000313" key="1">
    <source>
        <dbReference type="EMBL" id="CAH1440442.1"/>
    </source>
</evidence>
<dbReference type="Proteomes" id="UP001157418">
    <property type="component" value="Unassembled WGS sequence"/>
</dbReference>
<comment type="caution">
    <text evidence="1">The sequence shown here is derived from an EMBL/GenBank/DDBJ whole genome shotgun (WGS) entry which is preliminary data.</text>
</comment>
<evidence type="ECO:0000313" key="2">
    <source>
        <dbReference type="Proteomes" id="UP001157418"/>
    </source>
</evidence>
<organism evidence="1 2">
    <name type="scientific">Lactuca virosa</name>
    <dbReference type="NCBI Taxonomy" id="75947"/>
    <lineage>
        <taxon>Eukaryota</taxon>
        <taxon>Viridiplantae</taxon>
        <taxon>Streptophyta</taxon>
        <taxon>Embryophyta</taxon>
        <taxon>Tracheophyta</taxon>
        <taxon>Spermatophyta</taxon>
        <taxon>Magnoliopsida</taxon>
        <taxon>eudicotyledons</taxon>
        <taxon>Gunneridae</taxon>
        <taxon>Pentapetalae</taxon>
        <taxon>asterids</taxon>
        <taxon>campanulids</taxon>
        <taxon>Asterales</taxon>
        <taxon>Asteraceae</taxon>
        <taxon>Cichorioideae</taxon>
        <taxon>Cichorieae</taxon>
        <taxon>Lactucinae</taxon>
        <taxon>Lactuca</taxon>
    </lineage>
</organism>
<reference evidence="1 2" key="1">
    <citation type="submission" date="2022-01" db="EMBL/GenBank/DDBJ databases">
        <authorList>
            <person name="Xiong W."/>
            <person name="Schranz E."/>
        </authorList>
    </citation>
    <scope>NUCLEOTIDE SEQUENCE [LARGE SCALE GENOMIC DNA]</scope>
</reference>
<accession>A0AAU9NRH1</accession>
<name>A0AAU9NRH1_9ASTR</name>
<dbReference type="EMBL" id="CAKMRJ010005412">
    <property type="protein sequence ID" value="CAH1440442.1"/>
    <property type="molecule type" value="Genomic_DNA"/>
</dbReference>
<protein>
    <submittedName>
        <fullName evidence="1">Uncharacterized protein</fullName>
    </submittedName>
</protein>